<keyword evidence="4" id="KW-0658">Purine biosynthesis</keyword>
<name>A0A660SIS3_UNCW3</name>
<dbReference type="Gene3D" id="3.40.50.880">
    <property type="match status" value="1"/>
</dbReference>
<dbReference type="PROSITE" id="PS51273">
    <property type="entry name" value="GATASE_TYPE_1"/>
    <property type="match status" value="1"/>
</dbReference>
<dbReference type="SUPFAM" id="SSF52317">
    <property type="entry name" value="Class I glutamine amidotransferase-like"/>
    <property type="match status" value="1"/>
</dbReference>
<evidence type="ECO:0000313" key="8">
    <source>
        <dbReference type="Proteomes" id="UP000268469"/>
    </source>
</evidence>
<dbReference type="Pfam" id="PF00117">
    <property type="entry name" value="GATase"/>
    <property type="match status" value="1"/>
</dbReference>
<dbReference type="GO" id="GO:0003921">
    <property type="term" value="F:GMP synthase activity"/>
    <property type="evidence" value="ECO:0007669"/>
    <property type="project" value="TreeGrafter"/>
</dbReference>
<proteinExistence type="predicted"/>
<evidence type="ECO:0000256" key="3">
    <source>
        <dbReference type="ARBA" id="ARBA00022749"/>
    </source>
</evidence>
<comment type="caution">
    <text evidence="7">The sequence shown here is derived from an EMBL/GenBank/DDBJ whole genome shotgun (WGS) entry which is preliminary data.</text>
</comment>
<dbReference type="AlphaFoldDB" id="A0A660SIS3"/>
<evidence type="ECO:0000256" key="5">
    <source>
        <dbReference type="ARBA" id="ARBA00022840"/>
    </source>
</evidence>
<dbReference type="PANTHER" id="PTHR11922">
    <property type="entry name" value="GMP SYNTHASE-RELATED"/>
    <property type="match status" value="1"/>
</dbReference>
<keyword evidence="1" id="KW-0436">Ligase</keyword>
<evidence type="ECO:0000259" key="6">
    <source>
        <dbReference type="Pfam" id="PF00117"/>
    </source>
</evidence>
<dbReference type="EMBL" id="QNBE01000035">
    <property type="protein sequence ID" value="RKX70563.1"/>
    <property type="molecule type" value="Genomic_DNA"/>
</dbReference>
<protein>
    <recommendedName>
        <fullName evidence="6">Glutamine amidotransferase domain-containing protein</fullName>
    </recommendedName>
</protein>
<sequence length="200" mass="23397">MRVLIIDNFSPNRPEIYRLHDVLKEMVIDSLEIHNYSAAISEEALDQFDVFFLSDSDQSLSDPGVYEQYHLISEFIRRNEKPLLGISFGFQLIAMSFDARIDPLKERREGYHPVDVITKDPLFSEMEEKFLVYMDHQSIVRDLPMDFILLASSPQVPIEAFRHNVHPIYGVQFLPHIFDEKHPIGRKVLENFLSIARLYT</sequence>
<evidence type="ECO:0000256" key="2">
    <source>
        <dbReference type="ARBA" id="ARBA00022741"/>
    </source>
</evidence>
<organism evidence="7 8">
    <name type="scientific">candidate division WOR-3 bacterium</name>
    <dbReference type="NCBI Taxonomy" id="2052148"/>
    <lineage>
        <taxon>Bacteria</taxon>
        <taxon>Bacteria division WOR-3</taxon>
    </lineage>
</organism>
<dbReference type="GO" id="GO:0005829">
    <property type="term" value="C:cytosol"/>
    <property type="evidence" value="ECO:0007669"/>
    <property type="project" value="TreeGrafter"/>
</dbReference>
<gene>
    <name evidence="7" type="ORF">DRP53_04545</name>
</gene>
<dbReference type="Proteomes" id="UP000268469">
    <property type="component" value="Unassembled WGS sequence"/>
</dbReference>
<keyword evidence="2" id="KW-0547">Nucleotide-binding</keyword>
<reference evidence="7 8" key="1">
    <citation type="submission" date="2018-06" db="EMBL/GenBank/DDBJ databases">
        <title>Extensive metabolic versatility and redundancy in microbially diverse, dynamic hydrothermal sediments.</title>
        <authorList>
            <person name="Dombrowski N."/>
            <person name="Teske A."/>
            <person name="Baker B.J."/>
        </authorList>
    </citation>
    <scope>NUCLEOTIDE SEQUENCE [LARGE SCALE GENOMIC DNA]</scope>
    <source>
        <strain evidence="7">B36_G15</strain>
    </source>
</reference>
<evidence type="ECO:0000313" key="7">
    <source>
        <dbReference type="EMBL" id="RKX70563.1"/>
    </source>
</evidence>
<evidence type="ECO:0000256" key="1">
    <source>
        <dbReference type="ARBA" id="ARBA00022598"/>
    </source>
</evidence>
<dbReference type="InterPro" id="IPR017926">
    <property type="entry name" value="GATASE"/>
</dbReference>
<dbReference type="InterPro" id="IPR029062">
    <property type="entry name" value="Class_I_gatase-like"/>
</dbReference>
<feature type="domain" description="Glutamine amidotransferase" evidence="6">
    <location>
        <begin position="31"/>
        <end position="177"/>
    </location>
</feature>
<keyword evidence="5" id="KW-0067">ATP-binding</keyword>
<keyword evidence="3" id="KW-0332">GMP biosynthesis</keyword>
<evidence type="ECO:0000256" key="4">
    <source>
        <dbReference type="ARBA" id="ARBA00022755"/>
    </source>
</evidence>
<accession>A0A660SIS3</accession>
<dbReference type="PANTHER" id="PTHR11922:SF2">
    <property type="entry name" value="GMP SYNTHASE [GLUTAMINE-HYDROLYZING]"/>
    <property type="match status" value="1"/>
</dbReference>
<dbReference type="GO" id="GO:0005524">
    <property type="term" value="F:ATP binding"/>
    <property type="evidence" value="ECO:0007669"/>
    <property type="project" value="UniProtKB-KW"/>
</dbReference>